<feature type="transmembrane region" description="Helical" evidence="6">
    <location>
        <begin position="118"/>
        <end position="135"/>
    </location>
</feature>
<evidence type="ECO:0000313" key="8">
    <source>
        <dbReference type="EMBL" id="MDN3611133.1"/>
    </source>
</evidence>
<reference evidence="11" key="2">
    <citation type="journal article" date="2019" name="Int. J. Syst. Evol. Microbiol.">
        <title>The Global Catalogue of Microorganisms (GCM) 10K type strain sequencing project: providing services to taxonomists for standard genome sequencing and annotation.</title>
        <authorList>
            <consortium name="The Broad Institute Genomics Platform"/>
            <consortium name="The Broad Institute Genome Sequencing Center for Infectious Disease"/>
            <person name="Wu L."/>
            <person name="Ma J."/>
        </authorList>
    </citation>
    <scope>NUCLEOTIDE SEQUENCE [LARGE SCALE GENOMIC DNA]</scope>
    <source>
        <strain evidence="11">CECT 7398</strain>
    </source>
</reference>
<accession>A0ABT8BVW8</accession>
<feature type="transmembrane region" description="Helical" evidence="6">
    <location>
        <begin position="85"/>
        <end position="106"/>
    </location>
</feature>
<name>A0ABT8BVW8_9VIBR</name>
<evidence type="ECO:0000256" key="2">
    <source>
        <dbReference type="ARBA" id="ARBA00022475"/>
    </source>
</evidence>
<dbReference type="EMBL" id="JAUFQC010000027">
    <property type="protein sequence ID" value="MDN3611258.1"/>
    <property type="molecule type" value="Genomic_DNA"/>
</dbReference>
<reference evidence="8" key="3">
    <citation type="submission" date="2023-06" db="EMBL/GenBank/DDBJ databases">
        <authorList>
            <person name="Lucena T."/>
            <person name="Sun Q."/>
        </authorList>
    </citation>
    <scope>NUCLEOTIDE SEQUENCE</scope>
    <source>
        <strain evidence="8">CECT 7398</strain>
    </source>
</reference>
<dbReference type="Pfam" id="PF00892">
    <property type="entry name" value="EamA"/>
    <property type="match status" value="2"/>
</dbReference>
<feature type="transmembrane region" description="Helical" evidence="6">
    <location>
        <begin position="201"/>
        <end position="220"/>
    </location>
</feature>
<feature type="transmembrane region" description="Helical" evidence="6">
    <location>
        <begin position="288"/>
        <end position="305"/>
    </location>
</feature>
<evidence type="ECO:0000256" key="3">
    <source>
        <dbReference type="ARBA" id="ARBA00022692"/>
    </source>
</evidence>
<feature type="transmembrane region" description="Helical" evidence="6">
    <location>
        <begin position="55"/>
        <end position="73"/>
    </location>
</feature>
<dbReference type="EMBL" id="JAUFQC010000014">
    <property type="protein sequence ID" value="MDN3611133.1"/>
    <property type="molecule type" value="Genomic_DNA"/>
</dbReference>
<evidence type="ECO:0000313" key="10">
    <source>
        <dbReference type="EMBL" id="MDN3612589.1"/>
    </source>
</evidence>
<dbReference type="InterPro" id="IPR050638">
    <property type="entry name" value="AA-Vitamin_Transporters"/>
</dbReference>
<keyword evidence="11" id="KW-1185">Reference proteome</keyword>
<evidence type="ECO:0000256" key="1">
    <source>
        <dbReference type="ARBA" id="ARBA00004651"/>
    </source>
</evidence>
<gene>
    <name evidence="8" type="ORF">QWZ16_15935</name>
    <name evidence="9" type="ORF">QWZ16_16775</name>
    <name evidence="10" type="ORF">QWZ16_23610</name>
</gene>
<evidence type="ECO:0000256" key="4">
    <source>
        <dbReference type="ARBA" id="ARBA00022989"/>
    </source>
</evidence>
<feature type="transmembrane region" description="Helical" evidence="6">
    <location>
        <begin position="265"/>
        <end position="282"/>
    </location>
</feature>
<evidence type="ECO:0000313" key="9">
    <source>
        <dbReference type="EMBL" id="MDN3611258.1"/>
    </source>
</evidence>
<keyword evidence="2" id="KW-1003">Cell membrane</keyword>
<dbReference type="InterPro" id="IPR037185">
    <property type="entry name" value="EmrE-like"/>
</dbReference>
<feature type="transmembrane region" description="Helical" evidence="6">
    <location>
        <begin position="168"/>
        <end position="189"/>
    </location>
</feature>
<proteinExistence type="predicted"/>
<dbReference type="PANTHER" id="PTHR32322">
    <property type="entry name" value="INNER MEMBRANE TRANSPORTER"/>
    <property type="match status" value="1"/>
</dbReference>
<evidence type="ECO:0000256" key="5">
    <source>
        <dbReference type="ARBA" id="ARBA00023136"/>
    </source>
</evidence>
<evidence type="ECO:0000256" key="6">
    <source>
        <dbReference type="SAM" id="Phobius"/>
    </source>
</evidence>
<protein>
    <submittedName>
        <fullName evidence="8">DMT family transporter</fullName>
    </submittedName>
</protein>
<feature type="domain" description="EamA" evidence="7">
    <location>
        <begin position="171"/>
        <end position="305"/>
    </location>
</feature>
<comment type="caution">
    <text evidence="8">The sequence shown here is derived from an EMBL/GenBank/DDBJ whole genome shotgun (WGS) entry which is preliminary data.</text>
</comment>
<comment type="subcellular location">
    <subcellularLocation>
        <location evidence="1">Cell membrane</location>
        <topology evidence="1">Multi-pass membrane protein</topology>
    </subcellularLocation>
</comment>
<dbReference type="EMBL" id="JAUFQC010000027">
    <property type="protein sequence ID" value="MDN3612589.1"/>
    <property type="molecule type" value="Genomic_DNA"/>
</dbReference>
<dbReference type="Proteomes" id="UP001238540">
    <property type="component" value="Unassembled WGS sequence"/>
</dbReference>
<feature type="transmembrane region" description="Helical" evidence="6">
    <location>
        <begin position="142"/>
        <end position="162"/>
    </location>
</feature>
<feature type="transmembrane region" description="Helical" evidence="6">
    <location>
        <begin position="14"/>
        <end position="35"/>
    </location>
</feature>
<keyword evidence="5 6" id="KW-0472">Membrane</keyword>
<feature type="domain" description="EamA" evidence="7">
    <location>
        <begin position="21"/>
        <end position="158"/>
    </location>
</feature>
<keyword evidence="4 6" id="KW-1133">Transmembrane helix</keyword>
<dbReference type="InterPro" id="IPR000620">
    <property type="entry name" value="EamA_dom"/>
</dbReference>
<reference evidence="8" key="1">
    <citation type="journal article" date="2014" name="Int. J. Syst. Evol. Microbiol.">
        <title>Complete genome of a new Firmicutes species belonging to the dominant human colonic microbiota ('Ruminococcus bicirculans') reveals two chromosomes and a selective capacity to utilize plant glucans.</title>
        <authorList>
            <consortium name="NISC Comparative Sequencing Program"/>
            <person name="Wegmann U."/>
            <person name="Louis P."/>
            <person name="Goesmann A."/>
            <person name="Henrissat B."/>
            <person name="Duncan S.H."/>
            <person name="Flint H.J."/>
        </authorList>
    </citation>
    <scope>NUCLEOTIDE SEQUENCE</scope>
    <source>
        <strain evidence="8">CECT 7398</strain>
    </source>
</reference>
<evidence type="ECO:0000259" key="7">
    <source>
        <dbReference type="Pfam" id="PF00892"/>
    </source>
</evidence>
<organism evidence="8 11">
    <name type="scientific">Vibrio ostreicida</name>
    <dbReference type="NCBI Taxonomy" id="526588"/>
    <lineage>
        <taxon>Bacteria</taxon>
        <taxon>Pseudomonadati</taxon>
        <taxon>Pseudomonadota</taxon>
        <taxon>Gammaproteobacteria</taxon>
        <taxon>Vibrionales</taxon>
        <taxon>Vibrionaceae</taxon>
        <taxon>Vibrio</taxon>
    </lineage>
</organism>
<dbReference type="SUPFAM" id="SSF103481">
    <property type="entry name" value="Multidrug resistance efflux transporter EmrE"/>
    <property type="match status" value="2"/>
</dbReference>
<dbReference type="PANTHER" id="PTHR32322:SF18">
    <property type="entry name" value="S-ADENOSYLMETHIONINE_S-ADENOSYLHOMOCYSTEINE TRANSPORTER"/>
    <property type="match status" value="1"/>
</dbReference>
<feature type="transmembrane region" description="Helical" evidence="6">
    <location>
        <begin position="232"/>
        <end position="253"/>
    </location>
</feature>
<dbReference type="RefSeq" id="WP_170882791.1">
    <property type="nucleotide sequence ID" value="NZ_JABEYA020000006.1"/>
</dbReference>
<sequence>MDTSPTSVVTERKFGLSSFQIGVVLALLGTVLFSIKPIMVKLAYQYGGNVESIMSLRAITSLPFYLVILLLLCQKTENRQLVKTHGLKAIAIGVLGYYGASYLDIVALEFISAQLERLLLFLFPTFVVLLTWVAFGKRPTLMTALATLMGYLGISVVFVQDMQSFGDAVWFGAGLAVASAFVFAVYLVLSKGLITQMGSKLFNSLGMMSAGVAILVHALAVDLDPTNWSWQLIAIGTFMGFFCTVLPSYIVAAAMARLTPTELSLSNNIGPLVTAILAVVILGELFTIWHAIGMALVTGSIVLVNRNKQAE</sequence>
<evidence type="ECO:0000313" key="11">
    <source>
        <dbReference type="Proteomes" id="UP001238540"/>
    </source>
</evidence>
<keyword evidence="3 6" id="KW-0812">Transmembrane</keyword>